<feature type="compositionally biased region" description="Basic and acidic residues" evidence="6">
    <location>
        <begin position="43"/>
        <end position="60"/>
    </location>
</feature>
<organism evidence="8 9">
    <name type="scientific">Plectus sambesii</name>
    <dbReference type="NCBI Taxonomy" id="2011161"/>
    <lineage>
        <taxon>Eukaryota</taxon>
        <taxon>Metazoa</taxon>
        <taxon>Ecdysozoa</taxon>
        <taxon>Nematoda</taxon>
        <taxon>Chromadorea</taxon>
        <taxon>Plectida</taxon>
        <taxon>Plectina</taxon>
        <taxon>Plectoidea</taxon>
        <taxon>Plectidae</taxon>
        <taxon>Plectus</taxon>
    </lineage>
</organism>
<evidence type="ECO:0000313" key="8">
    <source>
        <dbReference type="Proteomes" id="UP000887566"/>
    </source>
</evidence>
<dbReference type="Gene3D" id="3.90.79.10">
    <property type="entry name" value="Nucleoside Triphosphate Pyrophosphohydrolase"/>
    <property type="match status" value="1"/>
</dbReference>
<dbReference type="PROSITE" id="PS00893">
    <property type="entry name" value="NUDIX_BOX"/>
    <property type="match status" value="1"/>
</dbReference>
<keyword evidence="8" id="KW-1185">Reference proteome</keyword>
<dbReference type="Proteomes" id="UP000887566">
    <property type="component" value="Unplaced"/>
</dbReference>
<dbReference type="WBParaSite" id="PSAMB.scaffold2397size23441.g17646.t1">
    <property type="protein sequence ID" value="PSAMB.scaffold2397size23441.g17646.t1"/>
    <property type="gene ID" value="PSAMB.scaffold2397size23441.g17646"/>
</dbReference>
<proteinExistence type="inferred from homology"/>
<dbReference type="Pfam" id="PF00293">
    <property type="entry name" value="NUDIX"/>
    <property type="match status" value="1"/>
</dbReference>
<reference evidence="9" key="1">
    <citation type="submission" date="2022-11" db="UniProtKB">
        <authorList>
            <consortium name="WormBaseParasite"/>
        </authorList>
    </citation>
    <scope>IDENTIFICATION</scope>
</reference>
<dbReference type="PRINTS" id="PR01405">
    <property type="entry name" value="TETRPHPHTASE"/>
</dbReference>
<evidence type="ECO:0000256" key="2">
    <source>
        <dbReference type="ARBA" id="ARBA00018911"/>
    </source>
</evidence>
<protein>
    <recommendedName>
        <fullName evidence="2">Bis(5'-nucleosyl)-tetraphosphatase [asymmetrical]</fullName>
    </recommendedName>
    <alternativeName>
        <fullName evidence="5">Diadenosine 5',5'''-P1,P4-tetraphosphate asymmetrical hydrolase</fullName>
    </alternativeName>
</protein>
<evidence type="ECO:0000259" key="7">
    <source>
        <dbReference type="PROSITE" id="PS51462"/>
    </source>
</evidence>
<evidence type="ECO:0000256" key="5">
    <source>
        <dbReference type="ARBA" id="ARBA00032644"/>
    </source>
</evidence>
<dbReference type="InterPro" id="IPR000086">
    <property type="entry name" value="NUDIX_hydrolase_dom"/>
</dbReference>
<feature type="domain" description="Nudix hydrolase" evidence="7">
    <location>
        <begin position="7"/>
        <end position="145"/>
    </location>
</feature>
<dbReference type="InterPro" id="IPR003565">
    <property type="entry name" value="Tetra_PHTase"/>
</dbReference>
<evidence type="ECO:0000256" key="3">
    <source>
        <dbReference type="ARBA" id="ARBA00022741"/>
    </source>
</evidence>
<dbReference type="PANTHER" id="PTHR21340">
    <property type="entry name" value="DIADENOSINE 5,5-P1,P4-TETRAPHOSPHATE PYROPHOSPHOHYDROLASE MUTT"/>
    <property type="match status" value="1"/>
</dbReference>
<comment type="similarity">
    <text evidence="1">Belongs to the Nudix hydrolase family.</text>
</comment>
<evidence type="ECO:0000256" key="1">
    <source>
        <dbReference type="ARBA" id="ARBA00005582"/>
    </source>
</evidence>
<dbReference type="GO" id="GO:0006167">
    <property type="term" value="P:AMP biosynthetic process"/>
    <property type="evidence" value="ECO:0007669"/>
    <property type="project" value="TreeGrafter"/>
</dbReference>
<sequence length="149" mass="17275">MAPDGKEVLRAGGFLVYRPVKGSFEYLYLRSSKPSKHWSPTKGHVDPGEDEREAAVRETKEEVGLTPDALKIDDTFEQTVFYNYQNDPNKPKTIKWWLAEFADNNTKIKLSKEHSEFKWVPLEEAIKIASFDAMEPFMRSAEKYLKSKR</sequence>
<dbReference type="SUPFAM" id="SSF55811">
    <property type="entry name" value="Nudix"/>
    <property type="match status" value="1"/>
</dbReference>
<dbReference type="InterPro" id="IPR051325">
    <property type="entry name" value="Nudix_hydrolase_domain"/>
</dbReference>
<dbReference type="AlphaFoldDB" id="A0A914VTV1"/>
<keyword evidence="3" id="KW-0547">Nucleotide-binding</keyword>
<evidence type="ECO:0000313" key="9">
    <source>
        <dbReference type="WBParaSite" id="PSAMB.scaffold2397size23441.g17646.t1"/>
    </source>
</evidence>
<dbReference type="CDD" id="cd03428">
    <property type="entry name" value="NUDIX_Ap4A_Nudt2"/>
    <property type="match status" value="1"/>
</dbReference>
<name>A0A914VTV1_9BILA</name>
<dbReference type="InterPro" id="IPR015797">
    <property type="entry name" value="NUDIX_hydrolase-like_dom_sf"/>
</dbReference>
<dbReference type="GO" id="GO:0006754">
    <property type="term" value="P:ATP biosynthetic process"/>
    <property type="evidence" value="ECO:0007669"/>
    <property type="project" value="TreeGrafter"/>
</dbReference>
<accession>A0A914VTV1</accession>
<keyword evidence="4" id="KW-0378">Hydrolase</keyword>
<dbReference type="GO" id="GO:0000166">
    <property type="term" value="F:nucleotide binding"/>
    <property type="evidence" value="ECO:0007669"/>
    <property type="project" value="UniProtKB-KW"/>
</dbReference>
<dbReference type="GO" id="GO:0004081">
    <property type="term" value="F:bis(5'-nucleosyl)-tetraphosphatase (asymmetrical) activity"/>
    <property type="evidence" value="ECO:0007669"/>
    <property type="project" value="TreeGrafter"/>
</dbReference>
<dbReference type="InterPro" id="IPR020084">
    <property type="entry name" value="NUDIX_hydrolase_CS"/>
</dbReference>
<dbReference type="PANTHER" id="PTHR21340:SF0">
    <property type="entry name" value="BIS(5'-NUCLEOSYL)-TETRAPHOSPHATASE [ASYMMETRICAL]"/>
    <property type="match status" value="1"/>
</dbReference>
<evidence type="ECO:0000256" key="6">
    <source>
        <dbReference type="SAM" id="MobiDB-lite"/>
    </source>
</evidence>
<dbReference type="PROSITE" id="PS51462">
    <property type="entry name" value="NUDIX"/>
    <property type="match status" value="1"/>
</dbReference>
<feature type="region of interest" description="Disordered" evidence="6">
    <location>
        <begin position="33"/>
        <end position="60"/>
    </location>
</feature>
<evidence type="ECO:0000256" key="4">
    <source>
        <dbReference type="ARBA" id="ARBA00022801"/>
    </source>
</evidence>